<dbReference type="PROSITE" id="PS51108">
    <property type="entry name" value="PTS_EIID"/>
    <property type="match status" value="1"/>
</dbReference>
<dbReference type="PANTHER" id="PTHR32502:SF23">
    <property type="entry name" value="TRANSPORT PROTEIN, PTS SYSTEM"/>
    <property type="match status" value="1"/>
</dbReference>
<evidence type="ECO:0000256" key="1">
    <source>
        <dbReference type="SAM" id="Phobius"/>
    </source>
</evidence>
<reference evidence="2 3" key="1">
    <citation type="submission" date="2018-08" db="EMBL/GenBank/DDBJ databases">
        <title>A genome reference for cultivated species of the human gut microbiota.</title>
        <authorList>
            <person name="Zou Y."/>
            <person name="Xue W."/>
            <person name="Luo G."/>
        </authorList>
    </citation>
    <scope>NUCLEOTIDE SEQUENCE [LARGE SCALE GENOMIC DNA]</scope>
    <source>
        <strain evidence="2 3">AF24-29</strain>
    </source>
</reference>
<keyword evidence="1" id="KW-0472">Membrane</keyword>
<dbReference type="GO" id="GO:0009401">
    <property type="term" value="P:phosphoenolpyruvate-dependent sugar phosphotransferase system"/>
    <property type="evidence" value="ECO:0007669"/>
    <property type="project" value="InterPro"/>
</dbReference>
<comment type="caution">
    <text evidence="2">The sequence shown here is derived from an EMBL/GenBank/DDBJ whole genome shotgun (WGS) entry which is preliminary data.</text>
</comment>
<feature type="transmembrane region" description="Helical" evidence="1">
    <location>
        <begin position="188"/>
        <end position="212"/>
    </location>
</feature>
<dbReference type="PANTHER" id="PTHR32502">
    <property type="entry name" value="N-ACETYLGALACTOSAMINE PERMEASE II COMPONENT-RELATED"/>
    <property type="match status" value="1"/>
</dbReference>
<name>A0A412FZ20_9FIRM</name>
<protein>
    <submittedName>
        <fullName evidence="2">PTS system mannose/fructose/sorbose family transporter subunit IID</fullName>
    </submittedName>
</protein>
<dbReference type="Pfam" id="PF03613">
    <property type="entry name" value="EIID-AGA"/>
    <property type="match status" value="1"/>
</dbReference>
<keyword evidence="3" id="KW-1185">Reference proteome</keyword>
<sequence length="276" mass="29979">MKEEITMSKKLDRKDVKNAAWTWMFFHHCAQNFERMQGLAFCHTMSKPLEKLYGDDPEELKAALTRHMQFFNTEPQLGSVIPGITIALEEARANGGEVDAELIMGTKNALMGPFAGIGDSILMGTYSPILLSIAIGLSAGGSPIGAIFFVIAWLGTVIPLKYFMFMKGYDLGMDAVKLLMNKEIKDKITTALTMVGLIVIGGVASTTVAAPIKFVFTAGEMTVSIQEILNKIMPTLVPMLVTVGCWLLADKKGWNSNKLILGILGLAAVMVLLGIM</sequence>
<dbReference type="GO" id="GO:0005886">
    <property type="term" value="C:plasma membrane"/>
    <property type="evidence" value="ECO:0007669"/>
    <property type="project" value="TreeGrafter"/>
</dbReference>
<keyword evidence="1" id="KW-0812">Transmembrane</keyword>
<feature type="transmembrane region" description="Helical" evidence="1">
    <location>
        <begin position="256"/>
        <end position="275"/>
    </location>
</feature>
<feature type="transmembrane region" description="Helical" evidence="1">
    <location>
        <begin position="232"/>
        <end position="249"/>
    </location>
</feature>
<evidence type="ECO:0000313" key="2">
    <source>
        <dbReference type="EMBL" id="RGR73422.1"/>
    </source>
</evidence>
<dbReference type="InterPro" id="IPR050303">
    <property type="entry name" value="GatZ_KbaZ_carbometab"/>
</dbReference>
<accession>A0A412FZ20</accession>
<feature type="transmembrane region" description="Helical" evidence="1">
    <location>
        <begin position="143"/>
        <end position="163"/>
    </location>
</feature>
<organism evidence="2 3">
    <name type="scientific">Holdemania filiformis</name>
    <dbReference type="NCBI Taxonomy" id="61171"/>
    <lineage>
        <taxon>Bacteria</taxon>
        <taxon>Bacillati</taxon>
        <taxon>Bacillota</taxon>
        <taxon>Erysipelotrichia</taxon>
        <taxon>Erysipelotrichales</taxon>
        <taxon>Erysipelotrichaceae</taxon>
        <taxon>Holdemania</taxon>
    </lineage>
</organism>
<dbReference type="EMBL" id="QRUP01000012">
    <property type="protein sequence ID" value="RGR73422.1"/>
    <property type="molecule type" value="Genomic_DNA"/>
</dbReference>
<dbReference type="AlphaFoldDB" id="A0A412FZ20"/>
<proteinExistence type="predicted"/>
<gene>
    <name evidence="2" type="ORF">DWY25_10475</name>
</gene>
<dbReference type="Proteomes" id="UP000284178">
    <property type="component" value="Unassembled WGS sequence"/>
</dbReference>
<dbReference type="InterPro" id="IPR004704">
    <property type="entry name" value="PTS_IID_man"/>
</dbReference>
<keyword evidence="1" id="KW-1133">Transmembrane helix</keyword>
<evidence type="ECO:0000313" key="3">
    <source>
        <dbReference type="Proteomes" id="UP000284178"/>
    </source>
</evidence>
<feature type="transmembrane region" description="Helical" evidence="1">
    <location>
        <begin position="114"/>
        <end position="137"/>
    </location>
</feature>